<feature type="transmembrane region" description="Helical" evidence="1">
    <location>
        <begin position="9"/>
        <end position="31"/>
    </location>
</feature>
<dbReference type="EMBL" id="BK015465">
    <property type="protein sequence ID" value="DAE08195.1"/>
    <property type="molecule type" value="Genomic_DNA"/>
</dbReference>
<evidence type="ECO:0000313" key="2">
    <source>
        <dbReference type="EMBL" id="DAE08195.1"/>
    </source>
</evidence>
<proteinExistence type="predicted"/>
<evidence type="ECO:0000256" key="1">
    <source>
        <dbReference type="SAM" id="Phobius"/>
    </source>
</evidence>
<keyword evidence="1" id="KW-0812">Transmembrane</keyword>
<reference evidence="2" key="1">
    <citation type="journal article" date="2021" name="Proc. Natl. Acad. Sci. U.S.A.">
        <title>A Catalog of Tens of Thousands of Viruses from Human Metagenomes Reveals Hidden Associations with Chronic Diseases.</title>
        <authorList>
            <person name="Tisza M.J."/>
            <person name="Buck C.B."/>
        </authorList>
    </citation>
    <scope>NUCLEOTIDE SEQUENCE</scope>
    <source>
        <strain evidence="2">CtXQ014</strain>
    </source>
</reference>
<keyword evidence="1" id="KW-1133">Transmembrane helix</keyword>
<protein>
    <submittedName>
        <fullName evidence="2">Uncharacterized protein</fullName>
    </submittedName>
</protein>
<keyword evidence="1" id="KW-0472">Membrane</keyword>
<sequence length="38" mass="4377">MFGKSDFSLVWWLLFIINSLLEFKISIIAMLSNTVEGL</sequence>
<accession>A0A8S5PNW8</accession>
<organism evidence="2">
    <name type="scientific">Siphoviridae sp. ctXQ014</name>
    <dbReference type="NCBI Taxonomy" id="2825542"/>
    <lineage>
        <taxon>Viruses</taxon>
        <taxon>Duplodnaviria</taxon>
        <taxon>Heunggongvirae</taxon>
        <taxon>Uroviricota</taxon>
        <taxon>Caudoviricetes</taxon>
    </lineage>
</organism>
<name>A0A8S5PNW8_9CAUD</name>